<protein>
    <recommendedName>
        <fullName evidence="1">Reverse transcriptase domain-containing protein</fullName>
    </recommendedName>
</protein>
<name>A0A669DN60_ORENI</name>
<dbReference type="Pfam" id="PF00078">
    <property type="entry name" value="RVT_1"/>
    <property type="match status" value="1"/>
</dbReference>
<evidence type="ECO:0000259" key="1">
    <source>
        <dbReference type="PROSITE" id="PS50878"/>
    </source>
</evidence>
<reference evidence="2" key="2">
    <citation type="submission" date="2025-08" db="UniProtKB">
        <authorList>
            <consortium name="Ensembl"/>
        </authorList>
    </citation>
    <scope>IDENTIFICATION</scope>
</reference>
<organism evidence="2 3">
    <name type="scientific">Oreochromis niloticus</name>
    <name type="common">Nile tilapia</name>
    <name type="synonym">Tilapia nilotica</name>
    <dbReference type="NCBI Taxonomy" id="8128"/>
    <lineage>
        <taxon>Eukaryota</taxon>
        <taxon>Metazoa</taxon>
        <taxon>Chordata</taxon>
        <taxon>Craniata</taxon>
        <taxon>Vertebrata</taxon>
        <taxon>Euteleostomi</taxon>
        <taxon>Actinopterygii</taxon>
        <taxon>Neopterygii</taxon>
        <taxon>Teleostei</taxon>
        <taxon>Neoteleostei</taxon>
        <taxon>Acanthomorphata</taxon>
        <taxon>Ovalentaria</taxon>
        <taxon>Cichlomorphae</taxon>
        <taxon>Cichliformes</taxon>
        <taxon>Cichlidae</taxon>
        <taxon>African cichlids</taxon>
        <taxon>Pseudocrenilabrinae</taxon>
        <taxon>Oreochromini</taxon>
        <taxon>Oreochromis</taxon>
    </lineage>
</organism>
<dbReference type="PANTHER" id="PTHR31635">
    <property type="entry name" value="REVERSE TRANSCRIPTASE DOMAIN-CONTAINING PROTEIN-RELATED"/>
    <property type="match status" value="1"/>
</dbReference>
<dbReference type="InterPro" id="IPR043502">
    <property type="entry name" value="DNA/RNA_pol_sf"/>
</dbReference>
<dbReference type="GeneTree" id="ENSGT00940000163630"/>
<evidence type="ECO:0000313" key="2">
    <source>
        <dbReference type="Ensembl" id="ENSONIP00000062254.1"/>
    </source>
</evidence>
<dbReference type="InParanoid" id="A0A669DN60"/>
<sequence>MKPKRFRYWKLNPLLLAETNFCKYISESITFFCETNENNETSPSILWDTLKAYIRGKIISFTSYSNKIRRSQQKELEKAIKEIDNSISLTNTPDLYKERIRLQTELDILLTSEAEQLLLRSRGLVYEHGDKAGRLLAQQLKTKTASNQIIQITDDLGSVSSDPDKINDTFRSFFVQLYKSESFIDESQLNTFFEKLDLPKVSSENNLKLDAPITISEIKDSIQSMNSGKSPGPDGYPAEFYKVFSDQLAPLLLEMFNYSFEQGTLPPTLMQATISLIFKKGRDPLSCTSYRPISLLPVDIKILAKILARRLESIMPSIISEDQTGFIKGRRSYSNIRRLLGVILSPSSTNVPEAIISLDAEKAFDRVEWAFLFFSLRKFGFNNNFVSWVKLLYSSPCASVCTNNQRSTPFPLSRGTRQGCPLSPLLFALVIEPLSVALKKVKGLGGIDRWGIKHKVSLYADDLLLYVNDPLLNIPHILSVLDSFGHLSGYKLNISKSEYFPVNQMAAEIPTSTIPFKMANSGFKYLGIAISRSLRLMREQNITLLTMKVKSDLQRWNYLPLSLAGRIQIIKMNVLSRYLYVFQSLPIYLPKSFFRAINDAISSFIWAGKRPRASRLLLYRDRSAGGLGLPNLIGYYWASNMYNILLWCTSPHINWCQSEAASCSSSLRALACDTSQSSLLSRSSNPVVTETLKIWSQIRRHFGWLSLPLATPICNNHLFVPAKMDLRFSVLEHKGLGTLGDLYVNDVFASFNELVTHFNLNKSDLFRYFQLRNFAKKCSTLFPQIPTSSGIDLVLRAKTLVKGHISYLYKLTFSPSESLLYRTKMKWESELHISFSELFWKGAVRAINSSSSCARLSLIQFKVFHRLHYSKEKLSKLYPDKFDDKCNGCSQIPCNLTHMFWACPRLSEFWHQFFKIISDILSIKLTPTPHIAIFGKPPNNLQTTAIQNNIIAFASLIARKRILLLWKSSHPPLIKVWLQDILGLLKLEKIKFSIRGSSDRFFTYWKPLLKYLEKVPARDISL</sequence>
<keyword evidence="3" id="KW-1185">Reference proteome</keyword>
<evidence type="ECO:0000313" key="3">
    <source>
        <dbReference type="Proteomes" id="UP000005207"/>
    </source>
</evidence>
<dbReference type="Proteomes" id="UP000005207">
    <property type="component" value="Linkage group LG23"/>
</dbReference>
<dbReference type="PANTHER" id="PTHR31635:SF196">
    <property type="entry name" value="REVERSE TRANSCRIPTASE DOMAIN-CONTAINING PROTEIN-RELATED"/>
    <property type="match status" value="1"/>
</dbReference>
<dbReference type="SUPFAM" id="SSF56672">
    <property type="entry name" value="DNA/RNA polymerases"/>
    <property type="match status" value="1"/>
</dbReference>
<reference evidence="2" key="3">
    <citation type="submission" date="2025-09" db="UniProtKB">
        <authorList>
            <consortium name="Ensembl"/>
        </authorList>
    </citation>
    <scope>IDENTIFICATION</scope>
</reference>
<reference evidence="3" key="1">
    <citation type="submission" date="2012-01" db="EMBL/GenBank/DDBJ databases">
        <title>The Genome Sequence of Oreochromis niloticus (Nile Tilapia).</title>
        <authorList>
            <consortium name="Broad Institute Genome Assembly Team"/>
            <consortium name="Broad Institute Sequencing Platform"/>
            <person name="Di Palma F."/>
            <person name="Johnson J."/>
            <person name="Lander E.S."/>
            <person name="Lindblad-Toh K."/>
        </authorList>
    </citation>
    <scope>NUCLEOTIDE SEQUENCE [LARGE SCALE GENOMIC DNA]</scope>
</reference>
<accession>A0A669DN60</accession>
<proteinExistence type="predicted"/>
<dbReference type="InterPro" id="IPR000477">
    <property type="entry name" value="RT_dom"/>
</dbReference>
<dbReference type="OMA" id="CTSPHIN"/>
<dbReference type="Ensembl" id="ENSONIT00000064707.1">
    <property type="protein sequence ID" value="ENSONIP00000062254.1"/>
    <property type="gene ID" value="ENSONIG00000040129.1"/>
</dbReference>
<dbReference type="AlphaFoldDB" id="A0A669DN60"/>
<feature type="domain" description="Reverse transcriptase" evidence="1">
    <location>
        <begin position="258"/>
        <end position="530"/>
    </location>
</feature>
<dbReference type="CDD" id="cd01650">
    <property type="entry name" value="RT_nLTR_like"/>
    <property type="match status" value="1"/>
</dbReference>
<dbReference type="PROSITE" id="PS50878">
    <property type="entry name" value="RT_POL"/>
    <property type="match status" value="1"/>
</dbReference>